<dbReference type="PANTHER" id="PTHR31528:SF1">
    <property type="entry name" value="4-AMINO-5-HYDROXYMETHYL-2-METHYLPYRIMIDINE PHOSPHATE SYNTHASE THI11-RELATED"/>
    <property type="match status" value="1"/>
</dbReference>
<dbReference type="GO" id="GO:0016740">
    <property type="term" value="F:transferase activity"/>
    <property type="evidence" value="ECO:0007669"/>
    <property type="project" value="UniProtKB-KW"/>
</dbReference>
<dbReference type="Proteomes" id="UP000570361">
    <property type="component" value="Unassembled WGS sequence"/>
</dbReference>
<dbReference type="InterPro" id="IPR027939">
    <property type="entry name" value="NMT1/THI5"/>
</dbReference>
<evidence type="ECO:0000256" key="2">
    <source>
        <dbReference type="ARBA" id="ARBA00004948"/>
    </source>
</evidence>
<name>A0A7W5B620_9BACL</name>
<proteinExistence type="inferred from homology"/>
<evidence type="ECO:0000256" key="8">
    <source>
        <dbReference type="ARBA" id="ARBA00022977"/>
    </source>
</evidence>
<evidence type="ECO:0000259" key="12">
    <source>
        <dbReference type="Pfam" id="PF09084"/>
    </source>
</evidence>
<dbReference type="GO" id="GO:0009228">
    <property type="term" value="P:thiamine biosynthetic process"/>
    <property type="evidence" value="ECO:0007669"/>
    <property type="project" value="UniProtKB-KW"/>
</dbReference>
<comment type="caution">
    <text evidence="13">The sequence shown here is derived from an EMBL/GenBank/DDBJ whole genome shotgun (WGS) entry which is preliminary data.</text>
</comment>
<dbReference type="InterPro" id="IPR015168">
    <property type="entry name" value="SsuA/THI5"/>
</dbReference>
<dbReference type="RefSeq" id="WP_183604648.1">
    <property type="nucleotide sequence ID" value="NZ_JACHXK010000037.1"/>
</dbReference>
<comment type="subunit">
    <text evidence="4">Homodimer.</text>
</comment>
<evidence type="ECO:0000256" key="5">
    <source>
        <dbReference type="ARBA" id="ARBA00022679"/>
    </source>
</evidence>
<dbReference type="GO" id="GO:0046872">
    <property type="term" value="F:metal ion binding"/>
    <property type="evidence" value="ECO:0007669"/>
    <property type="project" value="UniProtKB-KW"/>
</dbReference>
<accession>A0A7W5B620</accession>
<evidence type="ECO:0000256" key="6">
    <source>
        <dbReference type="ARBA" id="ARBA00022723"/>
    </source>
</evidence>
<keyword evidence="5" id="KW-0808">Transferase</keyword>
<evidence type="ECO:0000256" key="1">
    <source>
        <dbReference type="ARBA" id="ARBA00003469"/>
    </source>
</evidence>
<feature type="domain" description="SsuA/THI5-like" evidence="12">
    <location>
        <begin position="14"/>
        <end position="229"/>
    </location>
</feature>
<comment type="catalytic activity">
    <reaction evidence="11">
        <text>N(6)-(pyridoxal phosphate)-L-lysyl-[4-amino-5-hydroxymethyl-2-methylpyrimidine phosphate synthase] + L-histidyl-[4-amino-5-hydroxymethyl-2-methylpyrimidine phosphate synthase] + 2 Fe(3+) + 4 H2O = L-lysyl-[4-amino-5-hydroxymethyl-2-methylpyrimidine phosphate synthase] + (2S)-2-amino-5-hydroxy-4-oxopentanoyl-[4-amino-5-hydroxymethyl-2-methylpyrimidine phosphate synthase] + 4-amino-2-methyl-5-(phosphooxymethyl)pyrimidine + 3-oxopropanoate + 2 Fe(2+) + 2 H(+)</text>
        <dbReference type="Rhea" id="RHEA:65756"/>
        <dbReference type="Rhea" id="RHEA-COMP:16892"/>
        <dbReference type="Rhea" id="RHEA-COMP:16893"/>
        <dbReference type="Rhea" id="RHEA-COMP:16894"/>
        <dbReference type="Rhea" id="RHEA-COMP:16895"/>
        <dbReference type="ChEBI" id="CHEBI:15377"/>
        <dbReference type="ChEBI" id="CHEBI:15378"/>
        <dbReference type="ChEBI" id="CHEBI:29033"/>
        <dbReference type="ChEBI" id="CHEBI:29034"/>
        <dbReference type="ChEBI" id="CHEBI:29969"/>
        <dbReference type="ChEBI" id="CHEBI:29979"/>
        <dbReference type="ChEBI" id="CHEBI:33190"/>
        <dbReference type="ChEBI" id="CHEBI:58354"/>
        <dbReference type="ChEBI" id="CHEBI:143915"/>
        <dbReference type="ChEBI" id="CHEBI:157692"/>
    </reaction>
    <physiologicalReaction direction="left-to-right" evidence="11">
        <dbReference type="Rhea" id="RHEA:65757"/>
    </physiologicalReaction>
</comment>
<dbReference type="EMBL" id="JACHXK010000037">
    <property type="protein sequence ID" value="MBB3114616.1"/>
    <property type="molecule type" value="Genomic_DNA"/>
</dbReference>
<keyword evidence="8" id="KW-0784">Thiamine biosynthesis</keyword>
<evidence type="ECO:0000256" key="9">
    <source>
        <dbReference type="ARBA" id="ARBA00023004"/>
    </source>
</evidence>
<comment type="function">
    <text evidence="1">Responsible for the formation of the pyrimidine heterocycle in the thiamine biosynthesis pathway. Catalyzes the formation of hydroxymethylpyrimidine phosphate (HMP-P) from histidine and pyridoxal phosphate (PLP). The protein uses PLP and the active site histidine to form HMP-P, generating an inactive enzyme. The enzyme can only undergo a single turnover, which suggests it is a suicide enzyme.</text>
</comment>
<keyword evidence="7" id="KW-0663">Pyridoxal phosphate</keyword>
<keyword evidence="14" id="KW-1185">Reference proteome</keyword>
<dbReference type="SUPFAM" id="SSF53850">
    <property type="entry name" value="Periplasmic binding protein-like II"/>
    <property type="match status" value="1"/>
</dbReference>
<evidence type="ECO:0000313" key="14">
    <source>
        <dbReference type="Proteomes" id="UP000570361"/>
    </source>
</evidence>
<evidence type="ECO:0000256" key="3">
    <source>
        <dbReference type="ARBA" id="ARBA00009406"/>
    </source>
</evidence>
<evidence type="ECO:0000256" key="10">
    <source>
        <dbReference type="ARBA" id="ARBA00033171"/>
    </source>
</evidence>
<evidence type="ECO:0000256" key="11">
    <source>
        <dbReference type="ARBA" id="ARBA00048179"/>
    </source>
</evidence>
<gene>
    <name evidence="13" type="ORF">FHS18_006754</name>
</gene>
<organism evidence="13 14">
    <name type="scientific">Paenibacillus phyllosphaerae</name>
    <dbReference type="NCBI Taxonomy" id="274593"/>
    <lineage>
        <taxon>Bacteria</taxon>
        <taxon>Bacillati</taxon>
        <taxon>Bacillota</taxon>
        <taxon>Bacilli</taxon>
        <taxon>Bacillales</taxon>
        <taxon>Paenibacillaceae</taxon>
        <taxon>Paenibacillus</taxon>
    </lineage>
</organism>
<protein>
    <recommendedName>
        <fullName evidence="10">Thiamine pyrimidine synthase</fullName>
    </recommendedName>
</protein>
<evidence type="ECO:0000256" key="7">
    <source>
        <dbReference type="ARBA" id="ARBA00022898"/>
    </source>
</evidence>
<sequence>MRHLKVMLEYFYPWTNSAGFYYAREQGWYEESGLDVEFTVYDPGRGDTLSYLARGEADFGIFPSNRLLVQRENLSVVIGVAAINQRGMETVQTVKSKGILRPRDLSGKRLAMNPTPRGLAMVRQLVQRDGGDPDAVIIVDAGTRELTPDDLMAGLADATFGSYWAWEILMDTNVPEEERIVWPVDEIGAPPYHSYLLGTQEDLLRSEPAVVRNFLAASERGYLAVANDPLLAVPIYERIIPYFPARLLEQSLPLIATTWLHDGRWGQQRTELMEPYGHWLADHGILRDRDSWKTSYTNAYLPRRIAQ</sequence>
<dbReference type="AlphaFoldDB" id="A0A7W5B620"/>
<comment type="pathway">
    <text evidence="2">Cofactor biosynthesis; thiamine diphosphate biosynthesis.</text>
</comment>
<comment type="similarity">
    <text evidence="3">Belongs to the NMT1/THI5 family.</text>
</comment>
<evidence type="ECO:0000313" key="13">
    <source>
        <dbReference type="EMBL" id="MBB3114616.1"/>
    </source>
</evidence>
<dbReference type="Gene3D" id="3.40.190.10">
    <property type="entry name" value="Periplasmic binding protein-like II"/>
    <property type="match status" value="2"/>
</dbReference>
<keyword evidence="6" id="KW-0479">Metal-binding</keyword>
<reference evidence="13 14" key="1">
    <citation type="submission" date="2020-08" db="EMBL/GenBank/DDBJ databases">
        <title>Genomic Encyclopedia of Type Strains, Phase III (KMG-III): the genomes of soil and plant-associated and newly described type strains.</title>
        <authorList>
            <person name="Whitman W."/>
        </authorList>
    </citation>
    <scope>NUCLEOTIDE SEQUENCE [LARGE SCALE GENOMIC DNA]</scope>
    <source>
        <strain evidence="13 14">CECT 5862</strain>
    </source>
</reference>
<evidence type="ECO:0000256" key="4">
    <source>
        <dbReference type="ARBA" id="ARBA00011738"/>
    </source>
</evidence>
<dbReference type="PANTHER" id="PTHR31528">
    <property type="entry name" value="4-AMINO-5-HYDROXYMETHYL-2-METHYLPYRIMIDINE PHOSPHATE SYNTHASE THI11-RELATED"/>
    <property type="match status" value="1"/>
</dbReference>
<keyword evidence="9" id="KW-0408">Iron</keyword>
<dbReference type="Pfam" id="PF09084">
    <property type="entry name" value="NMT1"/>
    <property type="match status" value="1"/>
</dbReference>